<feature type="domain" description="CsbD-like" evidence="3">
    <location>
        <begin position="5"/>
        <end position="55"/>
    </location>
</feature>
<name>A0A4R2R598_9PSEU</name>
<dbReference type="EMBL" id="SLXQ01000001">
    <property type="protein sequence ID" value="TCP56918.1"/>
    <property type="molecule type" value="Genomic_DNA"/>
</dbReference>
<dbReference type="RefSeq" id="WP_132875454.1">
    <property type="nucleotide sequence ID" value="NZ_SLXQ01000001.1"/>
</dbReference>
<protein>
    <submittedName>
        <fullName evidence="4">CsbD-like protein</fullName>
    </submittedName>
</protein>
<comment type="caution">
    <text evidence="4">The sequence shown here is derived from an EMBL/GenBank/DDBJ whole genome shotgun (WGS) entry which is preliminary data.</text>
</comment>
<dbReference type="Pfam" id="PF05532">
    <property type="entry name" value="CsbD"/>
    <property type="match status" value="1"/>
</dbReference>
<gene>
    <name evidence="4" type="ORF">EV191_101867</name>
</gene>
<dbReference type="Proteomes" id="UP000294911">
    <property type="component" value="Unassembled WGS sequence"/>
</dbReference>
<feature type="region of interest" description="Disordered" evidence="2">
    <location>
        <begin position="1"/>
        <end position="45"/>
    </location>
</feature>
<comment type="similarity">
    <text evidence="1">Belongs to the UPF0337 (CsbD) family.</text>
</comment>
<dbReference type="InterPro" id="IPR008462">
    <property type="entry name" value="CsbD"/>
</dbReference>
<dbReference type="AlphaFoldDB" id="A0A4R2R598"/>
<dbReference type="OrthoDB" id="2143260at2"/>
<keyword evidence="5" id="KW-1185">Reference proteome</keyword>
<evidence type="ECO:0000313" key="4">
    <source>
        <dbReference type="EMBL" id="TCP56918.1"/>
    </source>
</evidence>
<evidence type="ECO:0000313" key="5">
    <source>
        <dbReference type="Proteomes" id="UP000294911"/>
    </source>
</evidence>
<accession>A0A4R2R598</accession>
<evidence type="ECO:0000256" key="1">
    <source>
        <dbReference type="ARBA" id="ARBA00009129"/>
    </source>
</evidence>
<reference evidence="4 5" key="1">
    <citation type="submission" date="2019-03" db="EMBL/GenBank/DDBJ databases">
        <title>Genomic Encyclopedia of Type Strains, Phase IV (KMG-IV): sequencing the most valuable type-strain genomes for metagenomic binning, comparative biology and taxonomic classification.</title>
        <authorList>
            <person name="Goeker M."/>
        </authorList>
    </citation>
    <scope>NUCLEOTIDE SEQUENCE [LARGE SCALE GENOMIC DNA]</scope>
    <source>
        <strain evidence="4 5">DSM 45765</strain>
    </source>
</reference>
<evidence type="ECO:0000259" key="3">
    <source>
        <dbReference type="Pfam" id="PF05532"/>
    </source>
</evidence>
<proteinExistence type="inferred from homology"/>
<evidence type="ECO:0000256" key="2">
    <source>
        <dbReference type="SAM" id="MobiDB-lite"/>
    </source>
</evidence>
<sequence length="68" mass="7129">MSAGDKAQHKAEELGGKAKEWAGKATGNEELTEEGKTEQAKAGVKGAVEDVKDAVGDAAQKVQDKFKK</sequence>
<organism evidence="4 5">
    <name type="scientific">Tamaricihabitans halophyticus</name>
    <dbReference type="NCBI Taxonomy" id="1262583"/>
    <lineage>
        <taxon>Bacteria</taxon>
        <taxon>Bacillati</taxon>
        <taxon>Actinomycetota</taxon>
        <taxon>Actinomycetes</taxon>
        <taxon>Pseudonocardiales</taxon>
        <taxon>Pseudonocardiaceae</taxon>
        <taxon>Tamaricihabitans</taxon>
    </lineage>
</organism>
<dbReference type="SUPFAM" id="SSF69047">
    <property type="entry name" value="Hypothetical protein YjbJ"/>
    <property type="match status" value="1"/>
</dbReference>
<dbReference type="InterPro" id="IPR036629">
    <property type="entry name" value="YjbJ_sf"/>
</dbReference>
<dbReference type="Gene3D" id="1.10.1470.10">
    <property type="entry name" value="YjbJ"/>
    <property type="match status" value="1"/>
</dbReference>
<feature type="compositionally biased region" description="Basic and acidic residues" evidence="2">
    <location>
        <begin position="1"/>
        <end position="22"/>
    </location>
</feature>